<dbReference type="InterPro" id="IPR011712">
    <property type="entry name" value="Sig_transdc_His_kin_sub3_dim/P"/>
</dbReference>
<comment type="caution">
    <text evidence="11">The sequence shown here is derived from an EMBL/GenBank/DDBJ whole genome shotgun (WGS) entry which is preliminary data.</text>
</comment>
<dbReference type="PANTHER" id="PTHR24421">
    <property type="entry name" value="NITRATE/NITRITE SENSOR PROTEIN NARX-RELATED"/>
    <property type="match status" value="1"/>
</dbReference>
<dbReference type="AlphaFoldDB" id="A0A4T0UD77"/>
<evidence type="ECO:0000313" key="11">
    <source>
        <dbReference type="EMBL" id="THJ29682.1"/>
    </source>
</evidence>
<dbReference type="EC" id="2.7.13.3" evidence="2"/>
<dbReference type="InterPro" id="IPR036890">
    <property type="entry name" value="HATPase_C_sf"/>
</dbReference>
<protein>
    <recommendedName>
        <fullName evidence="2">histidine kinase</fullName>
        <ecNumber evidence="2">2.7.13.3</ecNumber>
    </recommendedName>
</protein>
<accession>A0A4T0UD77</accession>
<keyword evidence="5" id="KW-0547">Nucleotide-binding</keyword>
<keyword evidence="3" id="KW-0597">Phosphoprotein</keyword>
<feature type="transmembrane region" description="Helical" evidence="9">
    <location>
        <begin position="131"/>
        <end position="149"/>
    </location>
</feature>
<keyword evidence="4" id="KW-0808">Transferase</keyword>
<sequence>MHASMSDCESRIWDTGDAPLGLRKPGGLPVYGLPVVATLFMLRMLWVTRRDAVPSYHSYWATHTPSVFMLMLAAVFAGGVALAWRYVRPEWVMGGELALALLLDLAGVGEWAPIMPMIAYWALIMTVSSDLRILCFGLASCMVLGSQAFAGDGWRQAGWSIWLDILPAMLPIVVIGVLGYAVRNRRLSSLALQRERDERLRADLLAQQRDAAVRRGSIVGEMHDSVGHDLTSIIALAQGLAEQVEGQDVDPEVAQAIDAIRDIAKSGLQDTRHALRALTATDANLPGIPPTTGGTQSHEMNDTAIEESAQRYMWDDIRPVLAHVRASGVIATFTETGRRSEDPDQADLCFRVTREAVTNAVRHAPGLAHLNVTWDHAADGSLIATITNDGSTNLPKPSDGAIGTGLARIADAIARTEGFLCYGPDRAETGVWRVTAMLTSVRQEKGVTWDDEHHAGR</sequence>
<dbReference type="GO" id="GO:0016020">
    <property type="term" value="C:membrane"/>
    <property type="evidence" value="ECO:0007669"/>
    <property type="project" value="InterPro"/>
</dbReference>
<proteinExistence type="predicted"/>
<keyword evidence="8" id="KW-0902">Two-component regulatory system</keyword>
<dbReference type="GO" id="GO:0000155">
    <property type="term" value="F:phosphorelay sensor kinase activity"/>
    <property type="evidence" value="ECO:0007669"/>
    <property type="project" value="InterPro"/>
</dbReference>
<dbReference type="PANTHER" id="PTHR24421:SF10">
    <property type="entry name" value="NITRATE_NITRITE SENSOR PROTEIN NARQ"/>
    <property type="match status" value="1"/>
</dbReference>
<feature type="transmembrane region" description="Helical" evidence="9">
    <location>
        <begin position="28"/>
        <end position="46"/>
    </location>
</feature>
<evidence type="ECO:0000256" key="6">
    <source>
        <dbReference type="ARBA" id="ARBA00022777"/>
    </source>
</evidence>
<evidence type="ECO:0000256" key="9">
    <source>
        <dbReference type="SAM" id="Phobius"/>
    </source>
</evidence>
<evidence type="ECO:0000256" key="3">
    <source>
        <dbReference type="ARBA" id="ARBA00022553"/>
    </source>
</evidence>
<comment type="catalytic activity">
    <reaction evidence="1">
        <text>ATP + protein L-histidine = ADP + protein N-phospho-L-histidine.</text>
        <dbReference type="EC" id="2.7.13.3"/>
    </reaction>
</comment>
<dbReference type="Gene3D" id="1.20.5.1930">
    <property type="match status" value="1"/>
</dbReference>
<keyword evidence="6 11" id="KW-0418">Kinase</keyword>
<evidence type="ECO:0000313" key="12">
    <source>
        <dbReference type="Proteomes" id="UP000306697"/>
    </source>
</evidence>
<dbReference type="EMBL" id="SSWL01000006">
    <property type="protein sequence ID" value="THJ29682.1"/>
    <property type="molecule type" value="Genomic_DNA"/>
</dbReference>
<keyword evidence="9" id="KW-0472">Membrane</keyword>
<gene>
    <name evidence="11" type="ORF">E6L38_04625</name>
</gene>
<keyword evidence="9" id="KW-1133">Transmembrane helix</keyword>
<dbReference type="Proteomes" id="UP000306697">
    <property type="component" value="Unassembled WGS sequence"/>
</dbReference>
<feature type="transmembrane region" description="Helical" evidence="9">
    <location>
        <begin position="161"/>
        <end position="182"/>
    </location>
</feature>
<evidence type="ECO:0000256" key="1">
    <source>
        <dbReference type="ARBA" id="ARBA00000085"/>
    </source>
</evidence>
<reference evidence="11 12" key="1">
    <citation type="submission" date="2019-04" db="EMBL/GenBank/DDBJ databases">
        <title>Genome Announcement To Ensure Probiotic Safety of Bifidobacterium longum subsp infantis UBBI-01.</title>
        <authorList>
            <person name="Sulthana A."/>
            <person name="Lakshmi S.G."/>
            <person name="Madempudi R.S."/>
        </authorList>
    </citation>
    <scope>NUCLEOTIDE SEQUENCE [LARGE SCALE GENOMIC DNA]</scope>
    <source>
        <strain evidence="11 12">UBBI-01</strain>
    </source>
</reference>
<evidence type="ECO:0000259" key="10">
    <source>
        <dbReference type="Pfam" id="PF07730"/>
    </source>
</evidence>
<dbReference type="SUPFAM" id="SSF55874">
    <property type="entry name" value="ATPase domain of HSP90 chaperone/DNA topoisomerase II/histidine kinase"/>
    <property type="match status" value="1"/>
</dbReference>
<dbReference type="Pfam" id="PF07730">
    <property type="entry name" value="HisKA_3"/>
    <property type="match status" value="1"/>
</dbReference>
<dbReference type="GO" id="GO:0005524">
    <property type="term" value="F:ATP binding"/>
    <property type="evidence" value="ECO:0007669"/>
    <property type="project" value="UniProtKB-KW"/>
</dbReference>
<evidence type="ECO:0000256" key="8">
    <source>
        <dbReference type="ARBA" id="ARBA00023012"/>
    </source>
</evidence>
<keyword evidence="7" id="KW-0067">ATP-binding</keyword>
<feature type="transmembrane region" description="Helical" evidence="9">
    <location>
        <begin position="99"/>
        <end position="124"/>
    </location>
</feature>
<dbReference type="InterPro" id="IPR050482">
    <property type="entry name" value="Sensor_HK_TwoCompSys"/>
</dbReference>
<organism evidence="11 12">
    <name type="scientific">Bifidobacterium longum subsp. infantis</name>
    <dbReference type="NCBI Taxonomy" id="1682"/>
    <lineage>
        <taxon>Bacteria</taxon>
        <taxon>Bacillati</taxon>
        <taxon>Actinomycetota</taxon>
        <taxon>Actinomycetes</taxon>
        <taxon>Bifidobacteriales</taxon>
        <taxon>Bifidobacteriaceae</taxon>
        <taxon>Bifidobacterium</taxon>
    </lineage>
</organism>
<evidence type="ECO:0000256" key="5">
    <source>
        <dbReference type="ARBA" id="ARBA00022741"/>
    </source>
</evidence>
<dbReference type="Gene3D" id="3.30.565.10">
    <property type="entry name" value="Histidine kinase-like ATPase, C-terminal domain"/>
    <property type="match status" value="1"/>
</dbReference>
<evidence type="ECO:0000256" key="4">
    <source>
        <dbReference type="ARBA" id="ARBA00022679"/>
    </source>
</evidence>
<evidence type="ECO:0000256" key="2">
    <source>
        <dbReference type="ARBA" id="ARBA00012438"/>
    </source>
</evidence>
<keyword evidence="9" id="KW-0812">Transmembrane</keyword>
<feature type="domain" description="Signal transduction histidine kinase subgroup 3 dimerisation and phosphoacceptor" evidence="10">
    <location>
        <begin position="217"/>
        <end position="280"/>
    </location>
</feature>
<name>A0A4T0UD77_BIFLI</name>
<feature type="transmembrane region" description="Helical" evidence="9">
    <location>
        <begin position="67"/>
        <end position="87"/>
    </location>
</feature>
<dbReference type="GO" id="GO:0046983">
    <property type="term" value="F:protein dimerization activity"/>
    <property type="evidence" value="ECO:0007669"/>
    <property type="project" value="InterPro"/>
</dbReference>
<evidence type="ECO:0000256" key="7">
    <source>
        <dbReference type="ARBA" id="ARBA00022840"/>
    </source>
</evidence>